<dbReference type="Proteomes" id="UP001341281">
    <property type="component" value="Chromosome 06"/>
</dbReference>
<protein>
    <submittedName>
        <fullName evidence="1">Uncharacterized protein</fullName>
    </submittedName>
</protein>
<evidence type="ECO:0000313" key="1">
    <source>
        <dbReference type="EMBL" id="WVZ78556.1"/>
    </source>
</evidence>
<dbReference type="AlphaFoldDB" id="A0AAQ3TS45"/>
<dbReference type="EMBL" id="CP144750">
    <property type="protein sequence ID" value="WVZ78556.1"/>
    <property type="molecule type" value="Genomic_DNA"/>
</dbReference>
<proteinExistence type="predicted"/>
<organism evidence="1 2">
    <name type="scientific">Paspalum notatum var. saurae</name>
    <dbReference type="NCBI Taxonomy" id="547442"/>
    <lineage>
        <taxon>Eukaryota</taxon>
        <taxon>Viridiplantae</taxon>
        <taxon>Streptophyta</taxon>
        <taxon>Embryophyta</taxon>
        <taxon>Tracheophyta</taxon>
        <taxon>Spermatophyta</taxon>
        <taxon>Magnoliopsida</taxon>
        <taxon>Liliopsida</taxon>
        <taxon>Poales</taxon>
        <taxon>Poaceae</taxon>
        <taxon>PACMAD clade</taxon>
        <taxon>Panicoideae</taxon>
        <taxon>Andropogonodae</taxon>
        <taxon>Paspaleae</taxon>
        <taxon>Paspalinae</taxon>
        <taxon>Paspalum</taxon>
    </lineage>
</organism>
<sequence length="288" mass="32193">MALSNKKYQMIKAPGEREITDYRARYHLEKSEKGVYSALLRVDGSWPQFRVWFLNEAGGQMDWELRCNINLQALVESFPELSYDLDCGRLQEIPQQEEGPEWDFESGFIIDNNVKERKDCWHGAVFLGFHPYKEIAIFYLRTKDRMVYCHLSSAKVSELGIFDVSGMTSSFLYTPCWELFEEIKFVPLKDPLAVPWPEAHPSSPCHAAAGGVPALALLRRPRRHARPRLTALSPAAAVVAQAPWRPATATSSSTSCIFSSMASLASALLLDALQDGTHLGLCGASVLP</sequence>
<gene>
    <name evidence="1" type="ORF">U9M48_026248</name>
</gene>
<name>A0AAQ3TS45_PASNO</name>
<dbReference type="PANTHER" id="PTHR34591">
    <property type="entry name" value="OS03G0653100 PROTEIN-RELATED"/>
    <property type="match status" value="1"/>
</dbReference>
<dbReference type="PANTHER" id="PTHR34591:SF54">
    <property type="entry name" value="F-BOX DOMAIN CONTAINING PROTEIN, EXPRESSED"/>
    <property type="match status" value="1"/>
</dbReference>
<accession>A0AAQ3TS45</accession>
<keyword evidence="2" id="KW-1185">Reference proteome</keyword>
<evidence type="ECO:0000313" key="2">
    <source>
        <dbReference type="Proteomes" id="UP001341281"/>
    </source>
</evidence>
<reference evidence="1 2" key="1">
    <citation type="submission" date="2024-02" db="EMBL/GenBank/DDBJ databases">
        <title>High-quality chromosome-scale genome assembly of Pensacola bahiagrass (Paspalum notatum Flugge var. saurae).</title>
        <authorList>
            <person name="Vega J.M."/>
            <person name="Podio M."/>
            <person name="Orjuela J."/>
            <person name="Siena L.A."/>
            <person name="Pessino S.C."/>
            <person name="Combes M.C."/>
            <person name="Mariac C."/>
            <person name="Albertini E."/>
            <person name="Pupilli F."/>
            <person name="Ortiz J.P.A."/>
            <person name="Leblanc O."/>
        </authorList>
    </citation>
    <scope>NUCLEOTIDE SEQUENCE [LARGE SCALE GENOMIC DNA]</scope>
    <source>
        <strain evidence="1">R1</strain>
        <tissue evidence="1">Leaf</tissue>
    </source>
</reference>